<evidence type="ECO:0000313" key="1">
    <source>
        <dbReference type="EMBL" id="GLK67566.1"/>
    </source>
</evidence>
<dbReference type="InterPro" id="IPR001343">
    <property type="entry name" value="Hemolysn_Ca-bd"/>
</dbReference>
<dbReference type="Pfam" id="PF00353">
    <property type="entry name" value="HemolysinCabind"/>
    <property type="match status" value="4"/>
</dbReference>
<reference evidence="1" key="2">
    <citation type="submission" date="2023-01" db="EMBL/GenBank/DDBJ databases">
        <authorList>
            <person name="Sun Q."/>
            <person name="Evtushenko L."/>
        </authorList>
    </citation>
    <scope>NUCLEOTIDE SEQUENCE</scope>
    <source>
        <strain evidence="1">VKM B-2347</strain>
    </source>
</reference>
<dbReference type="GO" id="GO:0005509">
    <property type="term" value="F:calcium ion binding"/>
    <property type="evidence" value="ECO:0007669"/>
    <property type="project" value="InterPro"/>
</dbReference>
<dbReference type="SUPFAM" id="SSF51120">
    <property type="entry name" value="beta-Roll"/>
    <property type="match status" value="2"/>
</dbReference>
<dbReference type="RefSeq" id="WP_271167814.1">
    <property type="nucleotide sequence ID" value="NZ_BSFI01000006.1"/>
</dbReference>
<sequence>MPVVSDDIVVSNVDYAYHFTGSPETAIIKDGVLVYLYNASDQYGTIVSKGFNFSSLINYGHVVGDGGAVAVWMTGYGGSVRNAASGDISAEIGVIFDGYGNLDNEGDIVSSFFAVSFADGGYLDNSGLIRGAVVANLQSISLTIQNSGVVEGDFRFTTDAPSGHSSRLNITNSGTIDGDISFRSTDSGGSSSIANSGEIHGDVSLGVLVDAFDNRGGEITGDVALRDGSDTFDNRGGHVFGVVDGGSGDDTFIIDADPLTIVENAGVAGGVDTLKSSTMSLNLENYRNIENLALMGTAKLNLTGDDGANALTGNGGVNVLRGLGGSDLYFVQNAKDVVIEANHEGTDTVRSTVSFSLAGQFIEHLYLDGAGDLSGTGNTLANTITGNSGKNLLIGGAGADTLYGGGDIDTASYAGASKGVSANLATSAGGAGDAAGDVFVSIENLTGSSYADKLTGNIDANVIQGGAGADTMTGGAGADVYYVDNVGDVVAESKSDNAADLVHSTVSFSLAGQYTESLSLEGSKAINGAGNSLQNGITGNSAANVIDGGRGNDYLLGRGGADTFVFHSGFGKDLVDDFVAGSASGHDLIQFDKSLFANFSAVMNAATETNNVDYIQTDIRFSDADIVTLYNVSKASLVAADFLFV</sequence>
<dbReference type="AlphaFoldDB" id="A0A9W6J0L7"/>
<dbReference type="Proteomes" id="UP001143372">
    <property type="component" value="Unassembled WGS sequence"/>
</dbReference>
<reference evidence="1" key="1">
    <citation type="journal article" date="2014" name="Int. J. Syst. Evol. Microbiol.">
        <title>Complete genome sequence of Corynebacterium casei LMG S-19264T (=DSM 44701T), isolated from a smear-ripened cheese.</title>
        <authorList>
            <consortium name="US DOE Joint Genome Institute (JGI-PGF)"/>
            <person name="Walter F."/>
            <person name="Albersmeier A."/>
            <person name="Kalinowski J."/>
            <person name="Ruckert C."/>
        </authorList>
    </citation>
    <scope>NUCLEOTIDE SEQUENCE</scope>
    <source>
        <strain evidence="1">VKM B-2347</strain>
    </source>
</reference>
<name>A0A9W6J0L7_9HYPH</name>
<evidence type="ECO:0008006" key="3">
    <source>
        <dbReference type="Google" id="ProtNLM"/>
    </source>
</evidence>
<comment type="caution">
    <text evidence="1">The sequence shown here is derived from an EMBL/GenBank/DDBJ whole genome shotgun (WGS) entry which is preliminary data.</text>
</comment>
<dbReference type="Gene3D" id="2.150.10.10">
    <property type="entry name" value="Serralysin-like metalloprotease, C-terminal"/>
    <property type="match status" value="2"/>
</dbReference>
<evidence type="ECO:0000313" key="2">
    <source>
        <dbReference type="Proteomes" id="UP001143372"/>
    </source>
</evidence>
<dbReference type="PRINTS" id="PR00313">
    <property type="entry name" value="CABNDNGRPT"/>
</dbReference>
<accession>A0A9W6J0L7</accession>
<dbReference type="InterPro" id="IPR011049">
    <property type="entry name" value="Serralysin-like_metalloprot_C"/>
</dbReference>
<dbReference type="EMBL" id="BSFI01000006">
    <property type="protein sequence ID" value="GLK67566.1"/>
    <property type="molecule type" value="Genomic_DNA"/>
</dbReference>
<gene>
    <name evidence="1" type="ORF">GCM10008179_12040</name>
</gene>
<proteinExistence type="predicted"/>
<keyword evidence="2" id="KW-1185">Reference proteome</keyword>
<organism evidence="1 2">
    <name type="scientific">Hansschlegelia plantiphila</name>
    <dbReference type="NCBI Taxonomy" id="374655"/>
    <lineage>
        <taxon>Bacteria</taxon>
        <taxon>Pseudomonadati</taxon>
        <taxon>Pseudomonadota</taxon>
        <taxon>Alphaproteobacteria</taxon>
        <taxon>Hyphomicrobiales</taxon>
        <taxon>Methylopilaceae</taxon>
        <taxon>Hansschlegelia</taxon>
    </lineage>
</organism>
<protein>
    <recommendedName>
        <fullName evidence="3">Calcium-binding protein</fullName>
    </recommendedName>
</protein>